<protein>
    <submittedName>
        <fullName evidence="4">Acyl carrier protein</fullName>
    </submittedName>
</protein>
<dbReference type="InterPro" id="IPR006162">
    <property type="entry name" value="Ppantetheine_attach_site"/>
</dbReference>
<dbReference type="SUPFAM" id="SSF47336">
    <property type="entry name" value="ACP-like"/>
    <property type="match status" value="1"/>
</dbReference>
<dbReference type="Gene3D" id="1.10.1200.10">
    <property type="entry name" value="ACP-like"/>
    <property type="match status" value="1"/>
</dbReference>
<dbReference type="PROSITE" id="PS50075">
    <property type="entry name" value="CARRIER"/>
    <property type="match status" value="1"/>
</dbReference>
<sequence>MQQTIEEIKQMISDGIDLGGADLSKFGAQDAIFGEQGLGLDSLDAVELIMLLQKKYGITIENMQQGREIFKDLGTLAAYIEQNRKK</sequence>
<dbReference type="AlphaFoldDB" id="A0A928HF17"/>
<evidence type="ECO:0000313" key="4">
    <source>
        <dbReference type="EMBL" id="MBE6421303.1"/>
    </source>
</evidence>
<keyword evidence="1" id="KW-0596">Phosphopantetheine</keyword>
<dbReference type="InterPro" id="IPR036736">
    <property type="entry name" value="ACP-like_sf"/>
</dbReference>
<keyword evidence="2" id="KW-0597">Phosphoprotein</keyword>
<evidence type="ECO:0000256" key="1">
    <source>
        <dbReference type="ARBA" id="ARBA00022450"/>
    </source>
</evidence>
<accession>A0A928HF17</accession>
<feature type="domain" description="Carrier" evidence="3">
    <location>
        <begin position="2"/>
        <end position="84"/>
    </location>
</feature>
<gene>
    <name evidence="4" type="ORF">E7027_04135</name>
</gene>
<reference evidence="4" key="1">
    <citation type="submission" date="2019-04" db="EMBL/GenBank/DDBJ databases">
        <title>Evolution of Biomass-Degrading Anaerobic Consortia Revealed by Metagenomics.</title>
        <authorList>
            <person name="Peng X."/>
        </authorList>
    </citation>
    <scope>NUCLEOTIDE SEQUENCE</scope>
    <source>
        <strain evidence="4">SIG66</strain>
    </source>
</reference>
<dbReference type="Proteomes" id="UP000725649">
    <property type="component" value="Unassembled WGS sequence"/>
</dbReference>
<dbReference type="Pfam" id="PF00550">
    <property type="entry name" value="PP-binding"/>
    <property type="match status" value="1"/>
</dbReference>
<proteinExistence type="predicted"/>
<comment type="caution">
    <text evidence="4">The sequence shown here is derived from an EMBL/GenBank/DDBJ whole genome shotgun (WGS) entry which is preliminary data.</text>
</comment>
<evidence type="ECO:0000313" key="5">
    <source>
        <dbReference type="Proteomes" id="UP000725649"/>
    </source>
</evidence>
<name>A0A928HF17_9BACT</name>
<organism evidence="4 5">
    <name type="scientific">Candidatus Avelusimicrobium gallicola</name>
    <dbReference type="NCBI Taxonomy" id="2562704"/>
    <lineage>
        <taxon>Bacteria</taxon>
        <taxon>Pseudomonadati</taxon>
        <taxon>Elusimicrobiota</taxon>
        <taxon>Elusimicrobia</taxon>
        <taxon>Elusimicrobiales</taxon>
        <taxon>Elusimicrobiaceae</taxon>
        <taxon>Candidatus Avelusimicrobium</taxon>
    </lineage>
</organism>
<dbReference type="PROSITE" id="PS00012">
    <property type="entry name" value="PHOSPHOPANTETHEINE"/>
    <property type="match status" value="1"/>
</dbReference>
<dbReference type="EMBL" id="SUVG01000004">
    <property type="protein sequence ID" value="MBE6421303.1"/>
    <property type="molecule type" value="Genomic_DNA"/>
</dbReference>
<dbReference type="InterPro" id="IPR009081">
    <property type="entry name" value="PP-bd_ACP"/>
</dbReference>
<evidence type="ECO:0000256" key="2">
    <source>
        <dbReference type="ARBA" id="ARBA00022553"/>
    </source>
</evidence>
<evidence type="ECO:0000259" key="3">
    <source>
        <dbReference type="PROSITE" id="PS50075"/>
    </source>
</evidence>